<dbReference type="InterPro" id="IPR012677">
    <property type="entry name" value="Nucleotide-bd_a/b_plait_sf"/>
</dbReference>
<reference evidence="16 17" key="1">
    <citation type="journal article" date="2015" name="Genome Biol. Evol.">
        <title>Comparative Genomics of a Bacterivorous Green Alga Reveals Evolutionary Causalities and Consequences of Phago-Mixotrophic Mode of Nutrition.</title>
        <authorList>
            <person name="Burns J.A."/>
            <person name="Paasch A."/>
            <person name="Narechania A."/>
            <person name="Kim E."/>
        </authorList>
    </citation>
    <scope>NUCLEOTIDE SEQUENCE [LARGE SCALE GENOMIC DNA]</scope>
    <source>
        <strain evidence="16 17">PLY_AMNH</strain>
    </source>
</reference>
<dbReference type="SMART" id="SM00361">
    <property type="entry name" value="RRM_1"/>
    <property type="match status" value="1"/>
</dbReference>
<feature type="zinc finger region" description="C3H1-type" evidence="12">
    <location>
        <begin position="12"/>
        <end position="40"/>
    </location>
</feature>
<dbReference type="Proteomes" id="UP001190700">
    <property type="component" value="Unassembled WGS sequence"/>
</dbReference>
<evidence type="ECO:0000259" key="15">
    <source>
        <dbReference type="PROSITE" id="PS50103"/>
    </source>
</evidence>
<dbReference type="AlphaFoldDB" id="A0AAE0FVR7"/>
<dbReference type="PROSITE" id="PS50102">
    <property type="entry name" value="RRM"/>
    <property type="match status" value="1"/>
</dbReference>
<accession>A0AAE0FVR7</accession>
<comment type="subcellular location">
    <subcellularLocation>
        <location evidence="1">Nucleus</location>
    </subcellularLocation>
</comment>
<protein>
    <submittedName>
        <fullName evidence="16">Uncharacterized protein</fullName>
    </submittedName>
</protein>
<dbReference type="PROSITE" id="PS50103">
    <property type="entry name" value="ZF_C3H1"/>
    <property type="match status" value="2"/>
</dbReference>
<keyword evidence="7 11" id="KW-0694">RNA-binding</keyword>
<dbReference type="InterPro" id="IPR035979">
    <property type="entry name" value="RBD_domain_sf"/>
</dbReference>
<evidence type="ECO:0000256" key="8">
    <source>
        <dbReference type="ARBA" id="ARBA00023125"/>
    </source>
</evidence>
<keyword evidence="17" id="KW-1185">Reference proteome</keyword>
<evidence type="ECO:0000256" key="3">
    <source>
        <dbReference type="ARBA" id="ARBA00022723"/>
    </source>
</evidence>
<dbReference type="PRINTS" id="PR01848">
    <property type="entry name" value="U2AUXFACTOR"/>
</dbReference>
<evidence type="ECO:0000256" key="5">
    <source>
        <dbReference type="ARBA" id="ARBA00022771"/>
    </source>
</evidence>
<evidence type="ECO:0000256" key="9">
    <source>
        <dbReference type="ARBA" id="ARBA00023187"/>
    </source>
</evidence>
<keyword evidence="5 12" id="KW-0863">Zinc-finger</keyword>
<evidence type="ECO:0000256" key="2">
    <source>
        <dbReference type="ARBA" id="ARBA00022664"/>
    </source>
</evidence>
<dbReference type="InterPro" id="IPR000571">
    <property type="entry name" value="Znf_CCCH"/>
</dbReference>
<feature type="compositionally biased region" description="Acidic residues" evidence="13">
    <location>
        <begin position="261"/>
        <end position="271"/>
    </location>
</feature>
<sequence>MAEHLASIFGTEKDRVNCPFFFKIGACRHGDRCSRLHNKPTISQTVLLVNIYQSPEAAVANDPQAAANLDPRKVQEHFEDFYEDIFEELAKWGELENLNVCDNTSDHMVGNVYCKFAVEEEALAALTALTGRFYAGRPIVAEFSPVTDFREATCRQYEENICNRGGLCNFMHLKPVSRELRKRLFRRYRHSRRNEDRSRSRSPRRKDDRGGRDRDDRDRGRERSRERGSGRNAPKRERESSAERRAKIAEWNKAKTAPKAEEDEEPPAEDA</sequence>
<keyword evidence="9" id="KW-0508">mRNA splicing</keyword>
<dbReference type="SMART" id="SM00356">
    <property type="entry name" value="ZnF_C3H1"/>
    <property type="match status" value="2"/>
</dbReference>
<dbReference type="InterPro" id="IPR000504">
    <property type="entry name" value="RRM_dom"/>
</dbReference>
<feature type="domain" description="RRM" evidence="14">
    <location>
        <begin position="44"/>
        <end position="146"/>
    </location>
</feature>
<evidence type="ECO:0000256" key="10">
    <source>
        <dbReference type="ARBA" id="ARBA00023242"/>
    </source>
</evidence>
<evidence type="ECO:0000313" key="16">
    <source>
        <dbReference type="EMBL" id="KAK3266924.1"/>
    </source>
</evidence>
<dbReference type="GO" id="GO:0089701">
    <property type="term" value="C:U2AF complex"/>
    <property type="evidence" value="ECO:0007669"/>
    <property type="project" value="InterPro"/>
</dbReference>
<feature type="zinc finger region" description="C3H1-type" evidence="12">
    <location>
        <begin position="148"/>
        <end position="175"/>
    </location>
</feature>
<keyword evidence="4" id="KW-0677">Repeat</keyword>
<feature type="compositionally biased region" description="Basic and acidic residues" evidence="13">
    <location>
        <begin position="193"/>
        <end position="253"/>
    </location>
</feature>
<keyword evidence="6 12" id="KW-0862">Zinc</keyword>
<dbReference type="GO" id="GO:0003723">
    <property type="term" value="F:RNA binding"/>
    <property type="evidence" value="ECO:0007669"/>
    <property type="project" value="UniProtKB-UniRule"/>
</dbReference>
<organism evidence="16 17">
    <name type="scientific">Cymbomonas tetramitiformis</name>
    <dbReference type="NCBI Taxonomy" id="36881"/>
    <lineage>
        <taxon>Eukaryota</taxon>
        <taxon>Viridiplantae</taxon>
        <taxon>Chlorophyta</taxon>
        <taxon>Pyramimonadophyceae</taxon>
        <taxon>Pyramimonadales</taxon>
        <taxon>Pyramimonadaceae</taxon>
        <taxon>Cymbomonas</taxon>
    </lineage>
</organism>
<feature type="domain" description="C3H1-type" evidence="15">
    <location>
        <begin position="12"/>
        <end position="40"/>
    </location>
</feature>
<feature type="domain" description="C3H1-type" evidence="15">
    <location>
        <begin position="148"/>
        <end position="175"/>
    </location>
</feature>
<dbReference type="InterPro" id="IPR009145">
    <property type="entry name" value="U2AF_small"/>
</dbReference>
<dbReference type="SUPFAM" id="SSF54928">
    <property type="entry name" value="RNA-binding domain, RBD"/>
    <property type="match status" value="1"/>
</dbReference>
<evidence type="ECO:0000259" key="14">
    <source>
        <dbReference type="PROSITE" id="PS50102"/>
    </source>
</evidence>
<evidence type="ECO:0000256" key="13">
    <source>
        <dbReference type="SAM" id="MobiDB-lite"/>
    </source>
</evidence>
<dbReference type="EMBL" id="LGRX02012738">
    <property type="protein sequence ID" value="KAK3266924.1"/>
    <property type="molecule type" value="Genomic_DNA"/>
</dbReference>
<evidence type="ECO:0000256" key="7">
    <source>
        <dbReference type="ARBA" id="ARBA00022884"/>
    </source>
</evidence>
<gene>
    <name evidence="16" type="ORF">CYMTET_24484</name>
</gene>
<evidence type="ECO:0000256" key="1">
    <source>
        <dbReference type="ARBA" id="ARBA00004123"/>
    </source>
</evidence>
<keyword evidence="3 12" id="KW-0479">Metal-binding</keyword>
<dbReference type="Pfam" id="PF00642">
    <property type="entry name" value="zf-CCCH"/>
    <property type="match status" value="2"/>
</dbReference>
<dbReference type="GO" id="GO:0000398">
    <property type="term" value="P:mRNA splicing, via spliceosome"/>
    <property type="evidence" value="ECO:0007669"/>
    <property type="project" value="InterPro"/>
</dbReference>
<name>A0AAE0FVR7_9CHLO</name>
<feature type="region of interest" description="Disordered" evidence="13">
    <location>
        <begin position="191"/>
        <end position="271"/>
    </location>
</feature>
<evidence type="ECO:0000313" key="17">
    <source>
        <dbReference type="Proteomes" id="UP001190700"/>
    </source>
</evidence>
<keyword evidence="8" id="KW-0238">DNA-binding</keyword>
<keyword evidence="2" id="KW-0507">mRNA processing</keyword>
<dbReference type="FunFam" id="3.30.70.330:FF:000122">
    <property type="entry name" value="Splicing factor U2AF small subunit"/>
    <property type="match status" value="1"/>
</dbReference>
<proteinExistence type="predicted"/>
<keyword evidence="10" id="KW-0539">Nucleus</keyword>
<dbReference type="GO" id="GO:0003677">
    <property type="term" value="F:DNA binding"/>
    <property type="evidence" value="ECO:0007669"/>
    <property type="project" value="UniProtKB-KW"/>
</dbReference>
<evidence type="ECO:0000256" key="4">
    <source>
        <dbReference type="ARBA" id="ARBA00022737"/>
    </source>
</evidence>
<dbReference type="GO" id="GO:0008270">
    <property type="term" value="F:zinc ion binding"/>
    <property type="evidence" value="ECO:0007669"/>
    <property type="project" value="UniProtKB-KW"/>
</dbReference>
<comment type="caution">
    <text evidence="16">The sequence shown here is derived from an EMBL/GenBank/DDBJ whole genome shotgun (WGS) entry which is preliminary data.</text>
</comment>
<dbReference type="PANTHER" id="PTHR12620">
    <property type="entry name" value="U2 SNRNP AUXILIARY FACTOR, SMALL SUBUNIT"/>
    <property type="match status" value="1"/>
</dbReference>
<evidence type="ECO:0000256" key="6">
    <source>
        <dbReference type="ARBA" id="ARBA00022833"/>
    </source>
</evidence>
<dbReference type="InterPro" id="IPR003954">
    <property type="entry name" value="RRM_euk-type"/>
</dbReference>
<dbReference type="Gene3D" id="3.30.70.330">
    <property type="match status" value="1"/>
</dbReference>
<evidence type="ECO:0000256" key="11">
    <source>
        <dbReference type="PROSITE-ProRule" id="PRU00176"/>
    </source>
</evidence>
<evidence type="ECO:0000256" key="12">
    <source>
        <dbReference type="PROSITE-ProRule" id="PRU00723"/>
    </source>
</evidence>